<dbReference type="Proteomes" id="UP000775547">
    <property type="component" value="Unassembled WGS sequence"/>
</dbReference>
<feature type="compositionally biased region" description="Polar residues" evidence="1">
    <location>
        <begin position="940"/>
        <end position="954"/>
    </location>
</feature>
<feature type="region of interest" description="Disordered" evidence="1">
    <location>
        <begin position="225"/>
        <end position="340"/>
    </location>
</feature>
<evidence type="ECO:0000313" key="4">
    <source>
        <dbReference type="Proteomes" id="UP000775547"/>
    </source>
</evidence>
<feature type="compositionally biased region" description="Basic and acidic residues" evidence="1">
    <location>
        <begin position="281"/>
        <end position="296"/>
    </location>
</feature>
<feature type="compositionally biased region" description="Low complexity" evidence="1">
    <location>
        <begin position="731"/>
        <end position="745"/>
    </location>
</feature>
<feature type="compositionally biased region" description="Basic and acidic residues" evidence="1">
    <location>
        <begin position="499"/>
        <end position="513"/>
    </location>
</feature>
<evidence type="ECO:0000259" key="2">
    <source>
        <dbReference type="PROSITE" id="PS50190"/>
    </source>
</evidence>
<feature type="compositionally biased region" description="Basic residues" evidence="1">
    <location>
        <begin position="106"/>
        <end position="118"/>
    </location>
</feature>
<feature type="region of interest" description="Disordered" evidence="1">
    <location>
        <begin position="368"/>
        <end position="630"/>
    </location>
</feature>
<keyword evidence="4" id="KW-1185">Reference proteome</keyword>
<feature type="compositionally biased region" description="Low complexity" evidence="1">
    <location>
        <begin position="431"/>
        <end position="453"/>
    </location>
</feature>
<feature type="compositionally biased region" description="Polar residues" evidence="1">
    <location>
        <begin position="607"/>
        <end position="624"/>
    </location>
</feature>
<feature type="compositionally biased region" description="Low complexity" evidence="1">
    <location>
        <begin position="789"/>
        <end position="800"/>
    </location>
</feature>
<feature type="compositionally biased region" description="Basic residues" evidence="1">
    <location>
        <begin position="1573"/>
        <end position="1583"/>
    </location>
</feature>
<feature type="compositionally biased region" description="Basic residues" evidence="1">
    <location>
        <begin position="302"/>
        <end position="311"/>
    </location>
</feature>
<dbReference type="SUPFAM" id="SSF50729">
    <property type="entry name" value="PH domain-like"/>
    <property type="match status" value="1"/>
</dbReference>
<feature type="region of interest" description="Disordered" evidence="1">
    <location>
        <begin position="1573"/>
        <end position="1608"/>
    </location>
</feature>
<accession>A0A9P7GH62</accession>
<dbReference type="EMBL" id="JABCKV010000002">
    <property type="protein sequence ID" value="KAG5648513.1"/>
    <property type="molecule type" value="Genomic_DNA"/>
</dbReference>
<feature type="compositionally biased region" description="Polar residues" evidence="1">
    <location>
        <begin position="312"/>
        <end position="335"/>
    </location>
</feature>
<dbReference type="Gene3D" id="1.10.1000.11">
    <property type="entry name" value="Arf Nucleotide-binding Site Opener,domain 2"/>
    <property type="match status" value="1"/>
</dbReference>
<feature type="compositionally biased region" description="Acidic residues" evidence="1">
    <location>
        <begin position="77"/>
        <end position="97"/>
    </location>
</feature>
<gene>
    <name evidence="3" type="ORF">DXG03_003124</name>
</gene>
<feature type="region of interest" description="Disordered" evidence="1">
    <location>
        <begin position="644"/>
        <end position="1035"/>
    </location>
</feature>
<dbReference type="PROSITE" id="PS50190">
    <property type="entry name" value="SEC7"/>
    <property type="match status" value="1"/>
</dbReference>
<feature type="compositionally biased region" description="Basic and acidic residues" evidence="1">
    <location>
        <begin position="956"/>
        <end position="966"/>
    </location>
</feature>
<dbReference type="GO" id="GO:0005085">
    <property type="term" value="F:guanyl-nucleotide exchange factor activity"/>
    <property type="evidence" value="ECO:0007669"/>
    <property type="project" value="InterPro"/>
</dbReference>
<feature type="domain" description="SEC7" evidence="2">
    <location>
        <begin position="1141"/>
        <end position="1343"/>
    </location>
</feature>
<feature type="compositionally biased region" description="Pro residues" evidence="1">
    <location>
        <begin position="746"/>
        <end position="762"/>
    </location>
</feature>
<dbReference type="OrthoDB" id="430364at2759"/>
<feature type="compositionally biased region" description="Low complexity" evidence="1">
    <location>
        <begin position="577"/>
        <end position="592"/>
    </location>
</feature>
<feature type="compositionally biased region" description="Polar residues" evidence="1">
    <location>
        <begin position="556"/>
        <end position="567"/>
    </location>
</feature>
<dbReference type="InterPro" id="IPR023394">
    <property type="entry name" value="Sec7_C_sf"/>
</dbReference>
<feature type="compositionally biased region" description="Basic and acidic residues" evidence="1">
    <location>
        <begin position="1598"/>
        <end position="1608"/>
    </location>
</feature>
<proteinExistence type="predicted"/>
<dbReference type="InterPro" id="IPR011993">
    <property type="entry name" value="PH-like_dom_sf"/>
</dbReference>
<feature type="compositionally biased region" description="Acidic residues" evidence="1">
    <location>
        <begin position="530"/>
        <end position="552"/>
    </location>
</feature>
<dbReference type="SUPFAM" id="SSF48425">
    <property type="entry name" value="Sec7 domain"/>
    <property type="match status" value="1"/>
</dbReference>
<dbReference type="InterPro" id="IPR035999">
    <property type="entry name" value="Sec7_dom_sf"/>
</dbReference>
<dbReference type="InterPro" id="IPR000904">
    <property type="entry name" value="Sec7_dom"/>
</dbReference>
<evidence type="ECO:0000313" key="3">
    <source>
        <dbReference type="EMBL" id="KAG5648513.1"/>
    </source>
</evidence>
<name>A0A9P7GH62_9AGAR</name>
<feature type="compositionally biased region" description="Polar residues" evidence="1">
    <location>
        <begin position="704"/>
        <end position="713"/>
    </location>
</feature>
<feature type="region of interest" description="Disordered" evidence="1">
    <location>
        <begin position="174"/>
        <end position="204"/>
    </location>
</feature>
<feature type="compositionally biased region" description="Basic and acidic residues" evidence="1">
    <location>
        <begin position="646"/>
        <end position="661"/>
    </location>
</feature>
<dbReference type="Pfam" id="PF01369">
    <property type="entry name" value="Sec7"/>
    <property type="match status" value="1"/>
</dbReference>
<feature type="compositionally biased region" description="Basic and acidic residues" evidence="1">
    <location>
        <begin position="31"/>
        <end position="54"/>
    </location>
</feature>
<feature type="region of interest" description="Disordered" evidence="1">
    <location>
        <begin position="1"/>
        <end position="160"/>
    </location>
</feature>
<feature type="compositionally biased region" description="Pro residues" evidence="1">
    <location>
        <begin position="889"/>
        <end position="899"/>
    </location>
</feature>
<dbReference type="Gene3D" id="1.10.220.20">
    <property type="match status" value="1"/>
</dbReference>
<sequence length="1648" mass="180497">MAAVAKLKRAASLPRMKDGRRPPMHTDAVSEGEKASNGDDAKGDVSPAQERKEVEEDTAEPGPEPVAEAEVKVQAEVEVEVEPEAEAEPEADVEDAEAVSPSPAARSKRRSRSRSRSRGSKDLRGKVRATQSPTPTPPAAGDSSQDESSFPPPLNLAALTPLMSPIPSHILELQRSRLLRSPTPTQDPSMLGSGLSPHSPVMPPSLEALQRGLLRSNSAGNAAGRMMALHKLTGGTESYDPSGSSSPSPSPFGKLSRSNTVTGGERTAARQLMLSRLGGRIGKETDGEQASGEDRSAPSPTPKRRRRRSRRGSQGANTGVSDSEFLSTSPNTPTIPQAPLPSAFDALSELLLRSRSVTPFQYISTLTYEVEEGPEPPQPVHQEPERHERTRRRSVVVEEEDEDERYPPQRTHLGYSGPQLQHTPALRLPHPSDAPSNDPSDSPSPLGVSVSVLQNRSPQTPNRTPPGNDAFPRSPYATPLREIFSREDDEEVLYQPDTLRPRTPYEENSEREISWVASPVPELDSMPISIEDEDEDEESNGRGEEEDQDLEELPNSPGSRNYYSPQEQEVYDDSPRVSSSSKSLVVESETSLAASPSHVSLAISGAADSQTASFTPASDASTSPPTYPMRLSVASRSPMYGEFPDWDDRVGNTDPNTKRIGDSPSTWEKVKSTFSRAGSSAGRRSRTNSIVTRERREQADSINRESGASLNSAKTDRVDPFAVAQSPPPLMLSSSASASISSLAPPLAPGPRGGPSPIPPLNPANKSKYQHAKLFPFGMTTAPEEQRSRIPSASASSPDIVMSSSNEENLPPLSASTPGHTPEITRERKLSHQTSDTHLMARFNTGGPSSHPDGPPRSPSQTGGSYKLPMTLSAVKQWLNRKQSSAPSIPAPAPVPRPHTPSQKLLAPDVMRRQESQQSADWEEVTPTSPVGETFVRLGQNGNRDIPLTTNPTIPRSEHTDTEKTPKAKKMKMTLPPSDQSDNGISFFDDSPLSPPSRPDPFSSTTPDPSSSLSDYPAHSTSESSSTTSSQYSLGPLGPQGAVFLQKIDEELVRSHSRIWGTSTENPPRKLLLSTPVFQVVNHNTVKDRFLFLFSDILVIAKPVFTDQETRVLHDRKFTVKSVVQLSQLRFTDGRAETGAEETNGSKARTRIASFVHNFSKDPEGAIDLLYSRSGHGEDAAAAGQLLFKTLDLDRVRLGEYLARRTSKAVLKTYLDFFRFYGLRVDHALRIFLLSIHIPRTSHYQHNGHNALEYLLETFAGRWYEANARLVDYNKDHAHRFVRAIVQLNNSLHGEIANEPGFTETSRRDVTSDDFVVAFRRYDQKSSVSDGLLQDVYESILNERLSHSPNAGSPVEVIAIKRAIPASLTWRIDSDPIVFRIPQADPGLSIELYGQDMIFEPPVLNFGKSSEVSFRVKAVTLGPKSIIMRRSGPSAIKYTGLPLSCPVLVERAFMRHTIQVAFQNHNGVKRRYMFGMDDSVVRYQWIAHVRKQIDKATEASKSGAPRFRRAAEALAFRLLQETLLASPPVPANSNKNSQRANAYTNLGSRFSHDRVAAASDGFQLTPLHVRSKSRSKVYHRHGAGKNELDLSQPISHRGSRDEHDERLDVSQGPLWSFEDLKTLCTKNGSIAAILSYLQAPTSSAAYES</sequence>
<feature type="compositionally biased region" description="Polar residues" evidence="1">
    <location>
        <begin position="802"/>
        <end position="819"/>
    </location>
</feature>
<comment type="caution">
    <text evidence="3">The sequence shown here is derived from an EMBL/GenBank/DDBJ whole genome shotgun (WGS) entry which is preliminary data.</text>
</comment>
<feature type="compositionally biased region" description="Low complexity" evidence="1">
    <location>
        <begin position="1000"/>
        <end position="1030"/>
    </location>
</feature>
<evidence type="ECO:0000256" key="1">
    <source>
        <dbReference type="SAM" id="MobiDB-lite"/>
    </source>
</evidence>
<reference evidence="3" key="2">
    <citation type="submission" date="2021-10" db="EMBL/GenBank/DDBJ databases">
        <title>Phylogenomics reveals ancestral predisposition of the termite-cultivated fungus Termitomyces towards a domesticated lifestyle.</title>
        <authorList>
            <person name="Auxier B."/>
            <person name="Grum-Grzhimaylo A."/>
            <person name="Cardenas M.E."/>
            <person name="Lodge J.D."/>
            <person name="Laessoe T."/>
            <person name="Pedersen O."/>
            <person name="Smith M.E."/>
            <person name="Kuyper T.W."/>
            <person name="Franco-Molano E.A."/>
            <person name="Baroni T.J."/>
            <person name="Aanen D.K."/>
        </authorList>
    </citation>
    <scope>NUCLEOTIDE SEQUENCE</scope>
    <source>
        <strain evidence="3">AP01</strain>
        <tissue evidence="3">Mycelium</tissue>
    </source>
</reference>
<protein>
    <recommendedName>
        <fullName evidence="2">SEC7 domain-containing protein</fullName>
    </recommendedName>
</protein>
<reference evidence="3" key="1">
    <citation type="submission" date="2020-07" db="EMBL/GenBank/DDBJ databases">
        <authorList>
            <person name="Nieuwenhuis M."/>
            <person name="Van De Peppel L.J.J."/>
        </authorList>
    </citation>
    <scope>NUCLEOTIDE SEQUENCE</scope>
    <source>
        <strain evidence="3">AP01</strain>
        <tissue evidence="3">Mycelium</tissue>
    </source>
</reference>
<dbReference type="Gene3D" id="2.30.29.30">
    <property type="entry name" value="Pleckstrin-homology domain (PH domain)/Phosphotyrosine-binding domain (PTB)"/>
    <property type="match status" value="1"/>
</dbReference>
<feature type="compositionally biased region" description="Basic and acidic residues" evidence="1">
    <location>
        <begin position="692"/>
        <end position="703"/>
    </location>
</feature>
<dbReference type="GO" id="GO:0032012">
    <property type="term" value="P:regulation of ARF protein signal transduction"/>
    <property type="evidence" value="ECO:0007669"/>
    <property type="project" value="InterPro"/>
</dbReference>
<dbReference type="SMART" id="SM00222">
    <property type="entry name" value="Sec7"/>
    <property type="match status" value="1"/>
</dbReference>
<organism evidence="3 4">
    <name type="scientific">Asterophora parasitica</name>
    <dbReference type="NCBI Taxonomy" id="117018"/>
    <lineage>
        <taxon>Eukaryota</taxon>
        <taxon>Fungi</taxon>
        <taxon>Dikarya</taxon>
        <taxon>Basidiomycota</taxon>
        <taxon>Agaricomycotina</taxon>
        <taxon>Agaricomycetes</taxon>
        <taxon>Agaricomycetidae</taxon>
        <taxon>Agaricales</taxon>
        <taxon>Tricholomatineae</taxon>
        <taxon>Lyophyllaceae</taxon>
        <taxon>Asterophora</taxon>
    </lineage>
</organism>
<feature type="compositionally biased region" description="Polar residues" evidence="1">
    <location>
        <begin position="916"/>
        <end position="931"/>
    </location>
</feature>